<dbReference type="EMBL" id="CP162511">
    <property type="protein sequence ID" value="XDI04125.1"/>
    <property type="molecule type" value="Genomic_DNA"/>
</dbReference>
<keyword evidence="4 6" id="KW-1133">Transmembrane helix</keyword>
<gene>
    <name evidence="8" type="ORF">ABFY20_12290</name>
</gene>
<evidence type="ECO:0000256" key="6">
    <source>
        <dbReference type="SAM" id="Phobius"/>
    </source>
</evidence>
<feature type="transmembrane region" description="Helical" evidence="6">
    <location>
        <begin position="109"/>
        <end position="128"/>
    </location>
</feature>
<dbReference type="InterPro" id="IPR027379">
    <property type="entry name" value="CLS_N"/>
</dbReference>
<feature type="transmembrane region" description="Helical" evidence="6">
    <location>
        <begin position="76"/>
        <end position="97"/>
    </location>
</feature>
<comment type="subcellular location">
    <subcellularLocation>
        <location evidence="1">Cell membrane</location>
        <topology evidence="1">Multi-pass membrane protein</topology>
    </subcellularLocation>
</comment>
<sequence>MSRRRIPVSVRPIRGWSAGVAVAAAAVLAVASVLWAVSGRSARVPFDWLGLRQTDARPGPSGQDGSMVSNFSGGHLLIILAVVAVMVLFVVAIVSIARADRASGVERALWILIVLLFPLLGPILWFAVGRPRVGSWSGSGSGA</sequence>
<protein>
    <submittedName>
        <fullName evidence="8">PLD nuclease N-terminal domain-containing protein</fullName>
    </submittedName>
</protein>
<keyword evidence="5 6" id="KW-0472">Membrane</keyword>
<accession>A0AB39BCL7</accession>
<dbReference type="RefSeq" id="WP_368496536.1">
    <property type="nucleotide sequence ID" value="NZ_CP162511.1"/>
</dbReference>
<evidence type="ECO:0000313" key="8">
    <source>
        <dbReference type="EMBL" id="XDI04125.1"/>
    </source>
</evidence>
<dbReference type="AlphaFoldDB" id="A0AB39BCL7"/>
<keyword evidence="2" id="KW-1003">Cell membrane</keyword>
<evidence type="ECO:0000256" key="4">
    <source>
        <dbReference type="ARBA" id="ARBA00022989"/>
    </source>
</evidence>
<evidence type="ECO:0000256" key="1">
    <source>
        <dbReference type="ARBA" id="ARBA00004651"/>
    </source>
</evidence>
<dbReference type="GO" id="GO:0005886">
    <property type="term" value="C:plasma membrane"/>
    <property type="evidence" value="ECO:0007669"/>
    <property type="project" value="UniProtKB-SubCell"/>
</dbReference>
<organism evidence="8">
    <name type="scientific">Herbiconiux sp. A18JL235</name>
    <dbReference type="NCBI Taxonomy" id="3152363"/>
    <lineage>
        <taxon>Bacteria</taxon>
        <taxon>Bacillati</taxon>
        <taxon>Actinomycetota</taxon>
        <taxon>Actinomycetes</taxon>
        <taxon>Micrococcales</taxon>
        <taxon>Microbacteriaceae</taxon>
        <taxon>Herbiconiux</taxon>
    </lineage>
</organism>
<reference evidence="8" key="1">
    <citation type="submission" date="2024-05" db="EMBL/GenBank/DDBJ databases">
        <title>Herbiconiux sp. A18JL235.</title>
        <authorList>
            <person name="Zhang G."/>
        </authorList>
    </citation>
    <scope>NUCLEOTIDE SEQUENCE</scope>
    <source>
        <strain evidence="8">A18JL235</strain>
    </source>
</reference>
<proteinExistence type="predicted"/>
<evidence type="ECO:0000259" key="7">
    <source>
        <dbReference type="Pfam" id="PF13396"/>
    </source>
</evidence>
<evidence type="ECO:0000256" key="2">
    <source>
        <dbReference type="ARBA" id="ARBA00022475"/>
    </source>
</evidence>
<name>A0AB39BCL7_9MICO</name>
<evidence type="ECO:0000256" key="5">
    <source>
        <dbReference type="ARBA" id="ARBA00023136"/>
    </source>
</evidence>
<keyword evidence="3 6" id="KW-0812">Transmembrane</keyword>
<dbReference type="Pfam" id="PF13396">
    <property type="entry name" value="PLDc_N"/>
    <property type="match status" value="1"/>
</dbReference>
<feature type="domain" description="Cardiolipin synthase N-terminal" evidence="7">
    <location>
        <begin position="87"/>
        <end position="130"/>
    </location>
</feature>
<evidence type="ECO:0000256" key="3">
    <source>
        <dbReference type="ARBA" id="ARBA00022692"/>
    </source>
</evidence>